<dbReference type="Proteomes" id="UP000179807">
    <property type="component" value="Unassembled WGS sequence"/>
</dbReference>
<dbReference type="PANTHER" id="PTHR11668">
    <property type="entry name" value="SERINE/THREONINE PROTEIN PHOSPHATASE"/>
    <property type="match status" value="1"/>
</dbReference>
<dbReference type="RefSeq" id="XP_068351277.1">
    <property type="nucleotide sequence ID" value="XM_068510270.1"/>
</dbReference>
<dbReference type="PANTHER" id="PTHR11668:SF494">
    <property type="entry name" value="PROTEIN PHOSPHATASE, PUTATIVE-RELATED"/>
    <property type="match status" value="1"/>
</dbReference>
<sequence>MIPSKTIFSRYFDIFAASDFDYTKIGHRVEIPKFSRLILSNLLNQSKEKFQKESTLLRIDGEVLIIGDLHGNILDLLRILNAHFYTHDKFLFIGDFVDRGDFSIEVISLLLALTIEHPTRFFLIRGNHEFQEINRKYGFYDEIMTEYKDESLFNKFNDVFNYLPIAAIVNSVNFCVHGGIAETLKNVSQIERLERPIVDFSKQMIRDMMWSDPFDSDSSMYGIGERGKGCCYSYIACRIFFNDNPPLQKIIRGHECVNHGIKLSCSNKVIM</sequence>
<organism evidence="3 4">
    <name type="scientific">Tritrichomonas foetus</name>
    <dbReference type="NCBI Taxonomy" id="1144522"/>
    <lineage>
        <taxon>Eukaryota</taxon>
        <taxon>Metamonada</taxon>
        <taxon>Parabasalia</taxon>
        <taxon>Tritrichomonadida</taxon>
        <taxon>Tritrichomonadidae</taxon>
        <taxon>Tritrichomonas</taxon>
    </lineage>
</organism>
<comment type="caution">
    <text evidence="3">The sequence shown here is derived from an EMBL/GenBank/DDBJ whole genome shotgun (WGS) entry which is preliminary data.</text>
</comment>
<dbReference type="InterPro" id="IPR006186">
    <property type="entry name" value="Ser/Thr-sp_prot-phosphatase"/>
</dbReference>
<dbReference type="VEuPathDB" id="TrichDB:TRFO_35467"/>
<evidence type="ECO:0000313" key="3">
    <source>
        <dbReference type="EMBL" id="OHS98140.1"/>
    </source>
</evidence>
<dbReference type="GO" id="GO:0005634">
    <property type="term" value="C:nucleus"/>
    <property type="evidence" value="ECO:0007669"/>
    <property type="project" value="TreeGrafter"/>
</dbReference>
<dbReference type="GO" id="GO:0004722">
    <property type="term" value="F:protein serine/threonine phosphatase activity"/>
    <property type="evidence" value="ECO:0007669"/>
    <property type="project" value="UniProtKB-EC"/>
</dbReference>
<dbReference type="PROSITE" id="PS00125">
    <property type="entry name" value="SER_THR_PHOSPHATASE"/>
    <property type="match status" value="1"/>
</dbReference>
<protein>
    <recommendedName>
        <fullName evidence="1">Serine/threonine-protein phosphatase</fullName>
        <ecNumber evidence="1">3.1.3.16</ecNumber>
    </recommendedName>
</protein>
<gene>
    <name evidence="3" type="primary">PP1</name>
    <name evidence="3" type="ORF">TRFO_35467</name>
</gene>
<dbReference type="InterPro" id="IPR050341">
    <property type="entry name" value="PP1_catalytic_subunit"/>
</dbReference>
<dbReference type="GO" id="GO:0005737">
    <property type="term" value="C:cytoplasm"/>
    <property type="evidence" value="ECO:0007669"/>
    <property type="project" value="TreeGrafter"/>
</dbReference>
<feature type="domain" description="Serine/threonine specific protein phosphatases" evidence="2">
    <location>
        <begin position="124"/>
        <end position="129"/>
    </location>
</feature>
<dbReference type="Pfam" id="PF00149">
    <property type="entry name" value="Metallophos"/>
    <property type="match status" value="1"/>
</dbReference>
<comment type="catalytic activity">
    <reaction evidence="1">
        <text>O-phospho-L-threonyl-[protein] + H2O = L-threonyl-[protein] + phosphate</text>
        <dbReference type="Rhea" id="RHEA:47004"/>
        <dbReference type="Rhea" id="RHEA-COMP:11060"/>
        <dbReference type="Rhea" id="RHEA-COMP:11605"/>
        <dbReference type="ChEBI" id="CHEBI:15377"/>
        <dbReference type="ChEBI" id="CHEBI:30013"/>
        <dbReference type="ChEBI" id="CHEBI:43474"/>
        <dbReference type="ChEBI" id="CHEBI:61977"/>
        <dbReference type="EC" id="3.1.3.16"/>
    </reaction>
</comment>
<dbReference type="AlphaFoldDB" id="A0A1J4JLJ3"/>
<dbReference type="EMBL" id="MLAK01001072">
    <property type="protein sequence ID" value="OHS98140.1"/>
    <property type="molecule type" value="Genomic_DNA"/>
</dbReference>
<reference evidence="3" key="1">
    <citation type="submission" date="2016-10" db="EMBL/GenBank/DDBJ databases">
        <authorList>
            <person name="Benchimol M."/>
            <person name="Almeida L.G."/>
            <person name="Vasconcelos A.T."/>
            <person name="Perreira-Neves A."/>
            <person name="Rosa I.A."/>
            <person name="Tasca T."/>
            <person name="Bogo M.R."/>
            <person name="de Souza W."/>
        </authorList>
    </citation>
    <scope>NUCLEOTIDE SEQUENCE [LARGE SCALE GENOMIC DNA]</scope>
    <source>
        <strain evidence="3">K</strain>
    </source>
</reference>
<proteinExistence type="inferred from homology"/>
<dbReference type="SMART" id="SM00156">
    <property type="entry name" value="PP2Ac"/>
    <property type="match status" value="1"/>
</dbReference>
<comment type="similarity">
    <text evidence="1">Belongs to the PPP phosphatase family.</text>
</comment>
<dbReference type="InterPro" id="IPR004843">
    <property type="entry name" value="Calcineurin-like_PHP"/>
</dbReference>
<dbReference type="OrthoDB" id="445564at2759"/>
<evidence type="ECO:0000256" key="1">
    <source>
        <dbReference type="RuleBase" id="RU004273"/>
    </source>
</evidence>
<accession>A0A1J4JLJ3</accession>
<keyword evidence="4" id="KW-1185">Reference proteome</keyword>
<dbReference type="GeneID" id="94844974"/>
<dbReference type="InterPro" id="IPR029052">
    <property type="entry name" value="Metallo-depent_PP-like"/>
</dbReference>
<keyword evidence="1" id="KW-0378">Hydrolase</keyword>
<evidence type="ECO:0000259" key="2">
    <source>
        <dbReference type="PROSITE" id="PS00125"/>
    </source>
</evidence>
<evidence type="ECO:0000313" key="4">
    <source>
        <dbReference type="Proteomes" id="UP000179807"/>
    </source>
</evidence>
<name>A0A1J4JLJ3_9EUKA</name>
<dbReference type="Gene3D" id="3.60.21.10">
    <property type="match status" value="1"/>
</dbReference>
<dbReference type="PRINTS" id="PR00114">
    <property type="entry name" value="STPHPHTASE"/>
</dbReference>
<dbReference type="CDD" id="cd00144">
    <property type="entry name" value="MPP_PPP_family"/>
    <property type="match status" value="1"/>
</dbReference>
<dbReference type="EC" id="3.1.3.16" evidence="1"/>
<dbReference type="SUPFAM" id="SSF56300">
    <property type="entry name" value="Metallo-dependent phosphatases"/>
    <property type="match status" value="1"/>
</dbReference>